<dbReference type="InterPro" id="IPR010496">
    <property type="entry name" value="AL/BT2_dom"/>
</dbReference>
<feature type="signal peptide" evidence="1">
    <location>
        <begin position="1"/>
        <end position="20"/>
    </location>
</feature>
<protein>
    <submittedName>
        <fullName evidence="3">DUF1080 domain-containing protein</fullName>
    </submittedName>
</protein>
<feature type="domain" description="3-keto-alpha-glucoside-1,2-lyase/3-keto-2-hydroxy-glucal hydratase" evidence="2">
    <location>
        <begin position="61"/>
        <end position="262"/>
    </location>
</feature>
<evidence type="ECO:0000313" key="3">
    <source>
        <dbReference type="EMBL" id="NID11294.1"/>
    </source>
</evidence>
<sequence>MKKLTSTFAFLLLTAGFAFAQAQQPPKQTPESTETWTPVPPIVTPGAMSPSASGLTAPSDAIVLFDGKSTDEWVSVKSHVSKDWKSTNLGPLKWAVKDGAMYSTLGSYARTKREFENFQLHIEFRTPEKPEGKSQGRGNSGVFLQGYYEIQVLDNYENPTYSNGQVGSVYKQAIPLANPSRKPGEWQTYDIVYQAPRFNKSGILAEPGYVTVLLNGIVVQNHTAIKGNTDYIGYPTMEPHGAGPILLQDHGNPVGFRNIWIREL</sequence>
<name>A0ABX0QMC9_9BACT</name>
<evidence type="ECO:0000313" key="4">
    <source>
        <dbReference type="Proteomes" id="UP000606008"/>
    </source>
</evidence>
<gene>
    <name evidence="3" type="ORF">F7231_14050</name>
</gene>
<reference evidence="3" key="1">
    <citation type="submission" date="2024-05" db="EMBL/GenBank/DDBJ databases">
        <authorList>
            <person name="Jung D.-H."/>
        </authorList>
    </citation>
    <scope>NUCLEOTIDE SEQUENCE</scope>
    <source>
        <strain evidence="3">JA-25</strain>
    </source>
</reference>
<dbReference type="Pfam" id="PF06439">
    <property type="entry name" value="3keto-disac_hyd"/>
    <property type="match status" value="1"/>
</dbReference>
<proteinExistence type="predicted"/>
<dbReference type="RefSeq" id="WP_166692323.1">
    <property type="nucleotide sequence ID" value="NZ_WAEL01000004.1"/>
</dbReference>
<accession>A0ABX0QMC9</accession>
<organism evidence="3 4">
    <name type="scientific">Fibrivirga algicola</name>
    <dbReference type="NCBI Taxonomy" id="2950420"/>
    <lineage>
        <taxon>Bacteria</taxon>
        <taxon>Pseudomonadati</taxon>
        <taxon>Bacteroidota</taxon>
        <taxon>Cytophagia</taxon>
        <taxon>Cytophagales</taxon>
        <taxon>Spirosomataceae</taxon>
        <taxon>Fibrivirga</taxon>
    </lineage>
</organism>
<dbReference type="Gene3D" id="2.60.120.560">
    <property type="entry name" value="Exo-inulinase, domain 1"/>
    <property type="match status" value="1"/>
</dbReference>
<dbReference type="EMBL" id="WAEL01000004">
    <property type="protein sequence ID" value="NID11294.1"/>
    <property type="molecule type" value="Genomic_DNA"/>
</dbReference>
<keyword evidence="4" id="KW-1185">Reference proteome</keyword>
<keyword evidence="1" id="KW-0732">Signal</keyword>
<evidence type="ECO:0000259" key="2">
    <source>
        <dbReference type="Pfam" id="PF06439"/>
    </source>
</evidence>
<comment type="caution">
    <text evidence="3">The sequence shown here is derived from an EMBL/GenBank/DDBJ whole genome shotgun (WGS) entry which is preliminary data.</text>
</comment>
<evidence type="ECO:0000256" key="1">
    <source>
        <dbReference type="SAM" id="SignalP"/>
    </source>
</evidence>
<feature type="chain" id="PRO_5047425574" evidence="1">
    <location>
        <begin position="21"/>
        <end position="264"/>
    </location>
</feature>
<dbReference type="Proteomes" id="UP000606008">
    <property type="component" value="Unassembled WGS sequence"/>
</dbReference>